<keyword evidence="12" id="KW-1185">Reference proteome</keyword>
<dbReference type="Pfam" id="PF01061">
    <property type="entry name" value="ABC2_membrane"/>
    <property type="match status" value="1"/>
</dbReference>
<name>A0A6P0EY96_9ACTN</name>
<keyword evidence="6 8" id="KW-1133">Transmembrane helix</keyword>
<keyword evidence="5 8" id="KW-0812">Transmembrane</keyword>
<reference evidence="11 13" key="2">
    <citation type="submission" date="2020-02" db="EMBL/GenBank/DDBJ databases">
        <title>The WGS of Modestobacter muralis DSM 100205.</title>
        <authorList>
            <person name="Jiang Z."/>
        </authorList>
    </citation>
    <scope>NUCLEOTIDE SEQUENCE [LARGE SCALE GENOMIC DNA]</scope>
    <source>
        <strain evidence="11 13">DSM 100205</strain>
    </source>
</reference>
<evidence type="ECO:0000313" key="10">
    <source>
        <dbReference type="EMBL" id="NEK95860.1"/>
    </source>
</evidence>
<dbReference type="RefSeq" id="WP_163612540.1">
    <property type="nucleotide sequence ID" value="NZ_JAAGWB010000052.1"/>
</dbReference>
<keyword evidence="3" id="KW-0813">Transport</keyword>
<dbReference type="EMBL" id="JAAGWH010000050">
    <property type="protein sequence ID" value="NEK95860.1"/>
    <property type="molecule type" value="Genomic_DNA"/>
</dbReference>
<feature type="domain" description="ABC-2 type transporter transmembrane" evidence="9">
    <location>
        <begin position="30"/>
        <end position="237"/>
    </location>
</feature>
<evidence type="ECO:0000256" key="1">
    <source>
        <dbReference type="ARBA" id="ARBA00004651"/>
    </source>
</evidence>
<keyword evidence="4" id="KW-1003">Cell membrane</keyword>
<evidence type="ECO:0000313" key="11">
    <source>
        <dbReference type="EMBL" id="NEN52748.1"/>
    </source>
</evidence>
<feature type="transmembrane region" description="Helical" evidence="8">
    <location>
        <begin position="44"/>
        <end position="68"/>
    </location>
</feature>
<dbReference type="PANTHER" id="PTHR30413:SF10">
    <property type="entry name" value="CAPSULE POLYSACCHARIDE EXPORT INNER-MEMBRANE PROTEIN CTRC"/>
    <property type="match status" value="1"/>
</dbReference>
<gene>
    <name evidence="11" type="ORF">G3R41_17710</name>
    <name evidence="10" type="ORF">GCU67_17060</name>
</gene>
<dbReference type="GO" id="GO:0005886">
    <property type="term" value="C:plasma membrane"/>
    <property type="evidence" value="ECO:0007669"/>
    <property type="project" value="UniProtKB-SubCell"/>
</dbReference>
<feature type="transmembrane region" description="Helical" evidence="8">
    <location>
        <begin position="150"/>
        <end position="176"/>
    </location>
</feature>
<dbReference type="GO" id="GO:0140359">
    <property type="term" value="F:ABC-type transporter activity"/>
    <property type="evidence" value="ECO:0007669"/>
    <property type="project" value="InterPro"/>
</dbReference>
<evidence type="ECO:0000256" key="2">
    <source>
        <dbReference type="ARBA" id="ARBA00007783"/>
    </source>
</evidence>
<dbReference type="PANTHER" id="PTHR30413">
    <property type="entry name" value="INNER MEMBRANE TRANSPORT PERMEASE"/>
    <property type="match status" value="1"/>
</dbReference>
<comment type="similarity">
    <text evidence="2">Belongs to the ABC-2 integral membrane protein family.</text>
</comment>
<dbReference type="Proteomes" id="UP000471152">
    <property type="component" value="Unassembled WGS sequence"/>
</dbReference>
<accession>A0A6P0EY96</accession>
<reference evidence="10 12" key="1">
    <citation type="submission" date="2020-01" db="EMBL/GenBank/DDBJ databases">
        <title>the WGS Modestobacter muralis CPCC 204518.</title>
        <authorList>
            <person name="Jiang Z."/>
        </authorList>
    </citation>
    <scope>NUCLEOTIDE SEQUENCE [LARGE SCALE GENOMIC DNA]</scope>
    <source>
        <strain evidence="10 12">DSM 100205</strain>
    </source>
</reference>
<comment type="subcellular location">
    <subcellularLocation>
        <location evidence="1">Cell membrane</location>
        <topology evidence="1">Multi-pass membrane protein</topology>
    </subcellularLocation>
</comment>
<dbReference type="InterPro" id="IPR013525">
    <property type="entry name" value="ABC2_TM"/>
</dbReference>
<organism evidence="10 12">
    <name type="scientific">Modestobacter muralis</name>
    <dbReference type="NCBI Taxonomy" id="1608614"/>
    <lineage>
        <taxon>Bacteria</taxon>
        <taxon>Bacillati</taxon>
        <taxon>Actinomycetota</taxon>
        <taxon>Actinomycetes</taxon>
        <taxon>Geodermatophilales</taxon>
        <taxon>Geodermatophilaceae</taxon>
        <taxon>Modestobacter</taxon>
    </lineage>
</organism>
<protein>
    <submittedName>
        <fullName evidence="10">ABC transporter permease</fullName>
    </submittedName>
</protein>
<evidence type="ECO:0000256" key="3">
    <source>
        <dbReference type="ARBA" id="ARBA00022448"/>
    </source>
</evidence>
<evidence type="ECO:0000256" key="4">
    <source>
        <dbReference type="ARBA" id="ARBA00022475"/>
    </source>
</evidence>
<dbReference type="AlphaFoldDB" id="A0A6P0EY96"/>
<proteinExistence type="inferred from homology"/>
<feature type="transmembrane region" description="Helical" evidence="8">
    <location>
        <begin position="245"/>
        <end position="266"/>
    </location>
</feature>
<evidence type="ECO:0000313" key="12">
    <source>
        <dbReference type="Proteomes" id="UP000468828"/>
    </source>
</evidence>
<evidence type="ECO:0000256" key="8">
    <source>
        <dbReference type="SAM" id="Phobius"/>
    </source>
</evidence>
<feature type="transmembrane region" description="Helical" evidence="8">
    <location>
        <begin position="183"/>
        <end position="204"/>
    </location>
</feature>
<keyword evidence="7 8" id="KW-0472">Membrane</keyword>
<comment type="caution">
    <text evidence="10">The sequence shown here is derived from an EMBL/GenBank/DDBJ whole genome shotgun (WGS) entry which is preliminary data.</text>
</comment>
<evidence type="ECO:0000256" key="5">
    <source>
        <dbReference type="ARBA" id="ARBA00022692"/>
    </source>
</evidence>
<evidence type="ECO:0000313" key="13">
    <source>
        <dbReference type="Proteomes" id="UP000471152"/>
    </source>
</evidence>
<evidence type="ECO:0000256" key="7">
    <source>
        <dbReference type="ARBA" id="ARBA00023136"/>
    </source>
</evidence>
<sequence length="277" mass="31308">MATAQLTGSTFGAAVSDLRRGWEQRSLWGHLGWQDIRQRYRRSFLGPIWISLTMAVTAIALGTLYAGLFDNDLATQLPHVLVGFIVWGFISGCINEGAEVFTSNVGLITHLPAPLSVHIYRLVWRQTLFFAHNLVVYVVMLFIFHQDLKWTGLAVIPAFLLLALNGAWAALLLGIVATRFRDFVPIAQSVVQLAFFLTPIVWIYDELARSPNPAIAERAKLAEFNPFLHFLEIVRAPLLGQDQQLRHWIVVLAITVVGWALTMVVLRRYRARVSYWV</sequence>
<evidence type="ECO:0000256" key="6">
    <source>
        <dbReference type="ARBA" id="ARBA00022989"/>
    </source>
</evidence>
<feature type="transmembrane region" description="Helical" evidence="8">
    <location>
        <begin position="122"/>
        <end position="144"/>
    </location>
</feature>
<dbReference type="Proteomes" id="UP000468828">
    <property type="component" value="Unassembled WGS sequence"/>
</dbReference>
<dbReference type="GO" id="GO:0015920">
    <property type="term" value="P:lipopolysaccharide transport"/>
    <property type="evidence" value="ECO:0007669"/>
    <property type="project" value="TreeGrafter"/>
</dbReference>
<evidence type="ECO:0000259" key="9">
    <source>
        <dbReference type="Pfam" id="PF01061"/>
    </source>
</evidence>
<feature type="transmembrane region" description="Helical" evidence="8">
    <location>
        <begin position="80"/>
        <end position="101"/>
    </location>
</feature>
<dbReference type="EMBL" id="JAAGWB010000052">
    <property type="protein sequence ID" value="NEN52748.1"/>
    <property type="molecule type" value="Genomic_DNA"/>
</dbReference>